<comment type="similarity">
    <text evidence="1">Belongs to the ATP-dependent AMP-binding enzyme family.</text>
</comment>
<keyword evidence="4" id="KW-1185">Reference proteome</keyword>
<proteinExistence type="inferred from homology"/>
<evidence type="ECO:0000313" key="4">
    <source>
        <dbReference type="Proteomes" id="UP001464923"/>
    </source>
</evidence>
<dbReference type="SUPFAM" id="SSF56801">
    <property type="entry name" value="Acetyl-CoA synthetase-like"/>
    <property type="match status" value="1"/>
</dbReference>
<sequence>MSRFLATLLESATGAGGSARGMTTGEPREPVRRSWAEVHRAARGVADALRRPGDDGGPALPFGGAVGVLAGEPAAIAPAAQAVWLCGGSVTMLHQPTPRTDLAEWAADTVTTLTMVDAAMVLLGPPFDALAPVLTERGVPFRMLDPLRGDPDAFVADAAVADEHDTALLQLTSGSTAAPKAVRITHANLHANIGAMVTASALDVATDRMVSWLPLFHDMGMVGFLTVPMTVGLDLVTVTPADFLGRPRLWAELISSYGGTVTAAPNFAYAVLARQLARVDDGALDLSSLRLALNGAEPVDPAAVAAFTDAGARFGLRPESVLCAYGMAETALGVSFAPVHTGLTVDRVDAESLEAHRRAEPAGTGPVREFPELGPPLPGIEVNVVGSGGRVLGPREVGVLHLRGDAVTPGYLTVDGPVSTQDRDGWFDTGDEGYLTPDGAVVVCGRTKDVIIMGGRNIYPTDIERAAGAVEGVRAGNVVAVRMAAGEGWHRESFAVAVEARGADGVADADAVRRIRDDVIRRVVSAVGVRPAEVAVLAPGSLPKTPSGKLRRAATADLLTARR</sequence>
<dbReference type="PANTHER" id="PTHR22754">
    <property type="entry name" value="DISCO-INTERACTING PROTEIN 2 DIP2 -RELATED"/>
    <property type="match status" value="1"/>
</dbReference>
<protein>
    <submittedName>
        <fullName evidence="3">Fatty acyl-AMP ligase</fullName>
    </submittedName>
</protein>
<comment type="caution">
    <text evidence="3">The sequence shown here is derived from an EMBL/GenBank/DDBJ whole genome shotgun (WGS) entry which is preliminary data.</text>
</comment>
<dbReference type="Proteomes" id="UP001464923">
    <property type="component" value="Unassembled WGS sequence"/>
</dbReference>
<organism evidence="3 4">
    <name type="scientific">Pseudonocardia tropica</name>
    <dbReference type="NCBI Taxonomy" id="681289"/>
    <lineage>
        <taxon>Bacteria</taxon>
        <taxon>Bacillati</taxon>
        <taxon>Actinomycetota</taxon>
        <taxon>Actinomycetes</taxon>
        <taxon>Pseudonocardiales</taxon>
        <taxon>Pseudonocardiaceae</taxon>
        <taxon>Pseudonocardia</taxon>
    </lineage>
</organism>
<accession>A0ABV1K1N8</accession>
<dbReference type="Gene3D" id="3.40.50.12780">
    <property type="entry name" value="N-terminal domain of ligase-like"/>
    <property type="match status" value="1"/>
</dbReference>
<dbReference type="InterPro" id="IPR000873">
    <property type="entry name" value="AMP-dep_synth/lig_dom"/>
</dbReference>
<dbReference type="GO" id="GO:0016874">
    <property type="term" value="F:ligase activity"/>
    <property type="evidence" value="ECO:0007669"/>
    <property type="project" value="UniProtKB-KW"/>
</dbReference>
<dbReference type="InterPro" id="IPR045851">
    <property type="entry name" value="AMP-bd_C_sf"/>
</dbReference>
<evidence type="ECO:0000259" key="2">
    <source>
        <dbReference type="Pfam" id="PF00501"/>
    </source>
</evidence>
<name>A0ABV1K1N8_9PSEU</name>
<gene>
    <name evidence="3" type="ORF">WHI96_23110</name>
</gene>
<evidence type="ECO:0000313" key="3">
    <source>
        <dbReference type="EMBL" id="MEQ3541709.1"/>
    </source>
</evidence>
<dbReference type="PANTHER" id="PTHR22754:SF32">
    <property type="entry name" value="DISCO-INTERACTING PROTEIN 2"/>
    <property type="match status" value="1"/>
</dbReference>
<dbReference type="RefSeq" id="WP_345650098.1">
    <property type="nucleotide sequence ID" value="NZ_BAABLY010000064.1"/>
</dbReference>
<dbReference type="Gene3D" id="3.30.300.30">
    <property type="match status" value="1"/>
</dbReference>
<dbReference type="EMBL" id="JBEDNP010000017">
    <property type="protein sequence ID" value="MEQ3541709.1"/>
    <property type="molecule type" value="Genomic_DNA"/>
</dbReference>
<dbReference type="Pfam" id="PF00501">
    <property type="entry name" value="AMP-binding"/>
    <property type="match status" value="1"/>
</dbReference>
<feature type="domain" description="AMP-dependent synthetase/ligase" evidence="2">
    <location>
        <begin position="30"/>
        <end position="412"/>
    </location>
</feature>
<evidence type="ECO:0000256" key="1">
    <source>
        <dbReference type="ARBA" id="ARBA00006432"/>
    </source>
</evidence>
<dbReference type="InterPro" id="IPR042099">
    <property type="entry name" value="ANL_N_sf"/>
</dbReference>
<keyword evidence="3" id="KW-0436">Ligase</keyword>
<dbReference type="NCBIfam" id="NF005850">
    <property type="entry name" value="PRK07768.1"/>
    <property type="match status" value="1"/>
</dbReference>
<reference evidence="3 4" key="1">
    <citation type="submission" date="2024-03" db="EMBL/GenBank/DDBJ databases">
        <title>Draft genome sequence of Pseudonocardia tropica JCM 19149.</title>
        <authorList>
            <person name="Butdee W."/>
            <person name="Duangmal K."/>
        </authorList>
    </citation>
    <scope>NUCLEOTIDE SEQUENCE [LARGE SCALE GENOMIC DNA]</scope>
    <source>
        <strain evidence="3 4">JCM 19149</strain>
    </source>
</reference>